<organism evidence="2 3">
    <name type="scientific">Dyella humi</name>
    <dbReference type="NCBI Taxonomy" id="1770547"/>
    <lineage>
        <taxon>Bacteria</taxon>
        <taxon>Pseudomonadati</taxon>
        <taxon>Pseudomonadota</taxon>
        <taxon>Gammaproteobacteria</taxon>
        <taxon>Lysobacterales</taxon>
        <taxon>Rhodanobacteraceae</taxon>
        <taxon>Dyella</taxon>
    </lineage>
</organism>
<evidence type="ECO:0000313" key="3">
    <source>
        <dbReference type="Proteomes" id="UP001620409"/>
    </source>
</evidence>
<dbReference type="InterPro" id="IPR036147">
    <property type="entry name" value="Anti-sigma_E_RseA_N_sf"/>
</dbReference>
<dbReference type="EMBL" id="JADIKI010000021">
    <property type="protein sequence ID" value="MFK2853609.1"/>
    <property type="molecule type" value="Genomic_DNA"/>
</dbReference>
<dbReference type="CDD" id="cd16328">
    <property type="entry name" value="RseA_N"/>
    <property type="match status" value="1"/>
</dbReference>
<dbReference type="PANTHER" id="PTHR38104">
    <property type="match status" value="1"/>
</dbReference>
<evidence type="ECO:0000259" key="1">
    <source>
        <dbReference type="Pfam" id="PF03872"/>
    </source>
</evidence>
<feature type="domain" description="Anti sigma-E protein RseA N-terminal" evidence="1">
    <location>
        <begin position="6"/>
        <end position="101"/>
    </location>
</feature>
<evidence type="ECO:0000313" key="2">
    <source>
        <dbReference type="EMBL" id="MFK2853609.1"/>
    </source>
</evidence>
<dbReference type="Pfam" id="PF03872">
    <property type="entry name" value="RseA_N"/>
    <property type="match status" value="1"/>
</dbReference>
<name>A0ABW8IEK5_9GAMM</name>
<dbReference type="Proteomes" id="UP001620409">
    <property type="component" value="Unassembled WGS sequence"/>
</dbReference>
<dbReference type="InterPro" id="IPR052383">
    <property type="entry name" value="Anti-sigma-E_RseA-like"/>
</dbReference>
<accession>A0ABW8IEK5</accession>
<proteinExistence type="predicted"/>
<dbReference type="SUPFAM" id="SSF89069">
    <property type="entry name" value="N-terminal, cytoplasmic domain of anti-sigmaE factor RseA"/>
    <property type="match status" value="1"/>
</dbReference>
<gene>
    <name evidence="2" type="ORF">ISP18_03230</name>
</gene>
<dbReference type="InterPro" id="IPR005572">
    <property type="entry name" value="Anti-sigma_E_RseA_N"/>
</dbReference>
<keyword evidence="3" id="KW-1185">Reference proteome</keyword>
<comment type="caution">
    <text evidence="2">The sequence shown here is derived from an EMBL/GenBank/DDBJ whole genome shotgun (WGS) entry which is preliminary data.</text>
</comment>
<sequence>MSEANMENLSAAMDGELSREELRFLLRRLDHDASLQHAWARYHVVGDSLRRQLPTVTGDGFAARVMAAIEGEQVAKAPKRDWLRLSLGGAIAASVAVAALMVSQPTAPDSERPARLAANGSAKASPGARTVASLAAANAIRTSNDVLAAVPPSLSPYSASALSQRASVTLGDAADNPLFQRYPSQTYSIHGYKALNNQDGSYLLLIDTPQARPAVQGAR</sequence>
<dbReference type="PANTHER" id="PTHR38104:SF1">
    <property type="entry name" value="ANTI-SIGMA-E FACTOR RSEA"/>
    <property type="match status" value="1"/>
</dbReference>
<dbReference type="Gene3D" id="1.10.10.880">
    <property type="entry name" value="Anti sigma-E protein RseA, N-terminal domain"/>
    <property type="match status" value="1"/>
</dbReference>
<dbReference type="RefSeq" id="WP_380016985.1">
    <property type="nucleotide sequence ID" value="NZ_JADIKI010000021.1"/>
</dbReference>
<protein>
    <submittedName>
        <fullName evidence="2">Sigma-E factor negative regulatory protein</fullName>
    </submittedName>
</protein>
<reference evidence="2 3" key="1">
    <citation type="submission" date="2020-10" db="EMBL/GenBank/DDBJ databases">
        <title>Phylogeny of dyella-like bacteria.</title>
        <authorList>
            <person name="Fu J."/>
        </authorList>
    </citation>
    <scope>NUCLEOTIDE SEQUENCE [LARGE SCALE GENOMIC DNA]</scope>
    <source>
        <strain evidence="2 3">DHG40</strain>
    </source>
</reference>